<organism evidence="2 3">
    <name type="scientific">Lyophyllum shimeji</name>
    <name type="common">Hon-shimeji</name>
    <name type="synonym">Tricholoma shimeji</name>
    <dbReference type="NCBI Taxonomy" id="47721"/>
    <lineage>
        <taxon>Eukaryota</taxon>
        <taxon>Fungi</taxon>
        <taxon>Dikarya</taxon>
        <taxon>Basidiomycota</taxon>
        <taxon>Agaricomycotina</taxon>
        <taxon>Agaricomycetes</taxon>
        <taxon>Agaricomycetidae</taxon>
        <taxon>Agaricales</taxon>
        <taxon>Tricholomatineae</taxon>
        <taxon>Lyophyllaceae</taxon>
        <taxon>Lyophyllum</taxon>
    </lineage>
</organism>
<keyword evidence="1" id="KW-0732">Signal</keyword>
<evidence type="ECO:0000313" key="2">
    <source>
        <dbReference type="EMBL" id="GLB40764.1"/>
    </source>
</evidence>
<proteinExistence type="predicted"/>
<comment type="caution">
    <text evidence="2">The sequence shown here is derived from an EMBL/GenBank/DDBJ whole genome shotgun (WGS) entry which is preliminary data.</text>
</comment>
<evidence type="ECO:0000313" key="3">
    <source>
        <dbReference type="Proteomes" id="UP001063166"/>
    </source>
</evidence>
<dbReference type="OrthoDB" id="40902at2759"/>
<name>A0A9P3UMR9_LYOSH</name>
<dbReference type="EMBL" id="BRPK01000008">
    <property type="protein sequence ID" value="GLB40764.1"/>
    <property type="molecule type" value="Genomic_DNA"/>
</dbReference>
<sequence>MTVSKSCFCRIGLSALILSAAAAQTQGSFSLLSYNVASLPEALSSGNPVVDTPFSPRLKPYNIIHMQEDFNYHAALYPNDTHCIPHANLRRSCVGSGLNTLSDFPYIDLDRVTWKDCNLNSGDCLTPKGFTFISDITASTSNFAQVSTYMQTWSVGMPIVVMGDTNSRYTRPGDSDTLHGLLSTNGLSDAWVMNVRGSSFPASGAPALGCDFPFAAGTTQAQMVACEVVDKILVRGSAFLTFEQTSFTNENDTFMNGIGKYSGLRVPIIAVCGRRR</sequence>
<reference evidence="2" key="1">
    <citation type="submission" date="2022-07" db="EMBL/GenBank/DDBJ databases">
        <title>The genome of Lyophyllum shimeji provides insight into the initial evolution of ectomycorrhizal fungal genome.</title>
        <authorList>
            <person name="Kobayashi Y."/>
            <person name="Shibata T."/>
            <person name="Hirakawa H."/>
            <person name="Shigenobu S."/>
            <person name="Nishiyama T."/>
            <person name="Yamada A."/>
            <person name="Hasebe M."/>
            <person name="Kawaguchi M."/>
        </authorList>
    </citation>
    <scope>NUCLEOTIDE SEQUENCE</scope>
    <source>
        <strain evidence="2">AT787</strain>
    </source>
</reference>
<accession>A0A9P3UMR9</accession>
<feature type="signal peptide" evidence="1">
    <location>
        <begin position="1"/>
        <end position="23"/>
    </location>
</feature>
<dbReference type="Gene3D" id="3.60.10.10">
    <property type="entry name" value="Endonuclease/exonuclease/phosphatase"/>
    <property type="match status" value="1"/>
</dbReference>
<dbReference type="Proteomes" id="UP001063166">
    <property type="component" value="Unassembled WGS sequence"/>
</dbReference>
<dbReference type="InterPro" id="IPR036691">
    <property type="entry name" value="Endo/exonu/phosph_ase_sf"/>
</dbReference>
<dbReference type="AlphaFoldDB" id="A0A9P3UMR9"/>
<keyword evidence="3" id="KW-1185">Reference proteome</keyword>
<evidence type="ECO:0000256" key="1">
    <source>
        <dbReference type="SAM" id="SignalP"/>
    </source>
</evidence>
<protein>
    <submittedName>
        <fullName evidence="2">Jacalin-like lectin domain containing protein</fullName>
    </submittedName>
</protein>
<dbReference type="SUPFAM" id="SSF56219">
    <property type="entry name" value="DNase I-like"/>
    <property type="match status" value="1"/>
</dbReference>
<gene>
    <name evidence="2" type="ORF">LshimejAT787_0806350</name>
</gene>
<feature type="chain" id="PRO_5040122728" evidence="1">
    <location>
        <begin position="24"/>
        <end position="276"/>
    </location>
</feature>